<dbReference type="Proteomes" id="UP000594638">
    <property type="component" value="Unassembled WGS sequence"/>
</dbReference>
<feature type="repeat" description="PPR" evidence="3">
    <location>
        <begin position="167"/>
        <end position="201"/>
    </location>
</feature>
<dbReference type="OrthoDB" id="185373at2759"/>
<gene>
    <name evidence="5" type="ORF">OLEA9_A106412</name>
</gene>
<evidence type="ECO:0000313" key="6">
    <source>
        <dbReference type="Proteomes" id="UP000594638"/>
    </source>
</evidence>
<keyword evidence="2" id="KW-0677">Repeat</keyword>
<name>A0A8S0TGL6_OLEEU</name>
<evidence type="ECO:0000313" key="5">
    <source>
        <dbReference type="EMBL" id="CAA3004692.1"/>
    </source>
</evidence>
<dbReference type="PANTHER" id="PTHR47933:SF11">
    <property type="entry name" value="PENTATRICOPEPTIDE REPEAT-CONTAINING PROTEIN 2"/>
    <property type="match status" value="1"/>
</dbReference>
<feature type="repeat" description="PPR" evidence="3">
    <location>
        <begin position="62"/>
        <end position="96"/>
    </location>
</feature>
<feature type="domain" description="PROP1-like PPR" evidence="4">
    <location>
        <begin position="218"/>
        <end position="335"/>
    </location>
</feature>
<dbReference type="PANTHER" id="PTHR47933">
    <property type="entry name" value="PENTATRICOPEPTIDE REPEAT-CONTAINING PROTEIN 1, MITOCHONDRIAL"/>
    <property type="match status" value="1"/>
</dbReference>
<dbReference type="Gene3D" id="1.25.40.10">
    <property type="entry name" value="Tetratricopeptide repeat domain"/>
    <property type="match status" value="4"/>
</dbReference>
<dbReference type="GO" id="GO:0003729">
    <property type="term" value="F:mRNA binding"/>
    <property type="evidence" value="ECO:0007669"/>
    <property type="project" value="TreeGrafter"/>
</dbReference>
<dbReference type="EMBL" id="CACTIH010006403">
    <property type="protein sequence ID" value="CAA3004692.1"/>
    <property type="molecule type" value="Genomic_DNA"/>
</dbReference>
<dbReference type="InterPro" id="IPR051240">
    <property type="entry name" value="Mito_RNA-Proc/Resp"/>
</dbReference>
<accession>A0A8S0TGL6</accession>
<evidence type="ECO:0000259" key="4">
    <source>
        <dbReference type="Pfam" id="PF17177"/>
    </source>
</evidence>
<keyword evidence="6" id="KW-1185">Reference proteome</keyword>
<evidence type="ECO:0000256" key="2">
    <source>
        <dbReference type="ARBA" id="ARBA00022737"/>
    </source>
</evidence>
<evidence type="ECO:0000256" key="3">
    <source>
        <dbReference type="PROSITE-ProRule" id="PRU00708"/>
    </source>
</evidence>
<proteinExistence type="inferred from homology"/>
<evidence type="ECO:0000256" key="1">
    <source>
        <dbReference type="ARBA" id="ARBA00007626"/>
    </source>
</evidence>
<dbReference type="AlphaFoldDB" id="A0A8S0TGL6"/>
<feature type="repeat" description="PPR" evidence="3">
    <location>
        <begin position="97"/>
        <end position="131"/>
    </location>
</feature>
<dbReference type="InterPro" id="IPR033443">
    <property type="entry name" value="PROP1-like_PPR_dom"/>
</dbReference>
<feature type="repeat" description="PPR" evidence="3">
    <location>
        <begin position="202"/>
        <end position="236"/>
    </location>
</feature>
<dbReference type="Pfam" id="PF12854">
    <property type="entry name" value="PPR_1"/>
    <property type="match status" value="1"/>
</dbReference>
<dbReference type="SUPFAM" id="SSF48452">
    <property type="entry name" value="TPR-like"/>
    <property type="match status" value="1"/>
</dbReference>
<dbReference type="NCBIfam" id="TIGR00756">
    <property type="entry name" value="PPR"/>
    <property type="match status" value="7"/>
</dbReference>
<sequence length="459" mass="52272">MALVTADEFELASKLKSNLSSFGLAPDSCTYSILVSSYCNKNEPNEAKTVFDRMLENGFQPNVATFTTLINSFCQKGRLQDAYQVFDLMAKTGCEPTINTYNCLLKGLCYVGRVEEAYELLLNIKKSLFKPDIYTYTAVMDGFCKVGRSNEALELLDEALEMGLTPNAVTYNTLFNGYFKEGRPLDGIGLLKQMKERNYKPDFISYSTLLHGMLKWGETKAALGIYKEMIGIGFQVDERMTNTLLRRLCRSSRKDDALLNDVYEVFEKMKNEDCAIYPSTYDLVVEAFCKGKENDKGFEILDEMIRTGYSPRTITFNVVVRKLCIDQKVDKALSVLMLIHKDRKASRSTFNVLINELNRQGRSLDEIENIFESFGDEESTVFDRCERLSFKVKLKSATLGRSQATKRKKPIQQKLQLRLECTKVLKKFLKPNKIKSKHFLVSKGKYSAINPSAIERVNA</sequence>
<feature type="repeat" description="PPR" evidence="3">
    <location>
        <begin position="277"/>
        <end position="311"/>
    </location>
</feature>
<dbReference type="PROSITE" id="PS51375">
    <property type="entry name" value="PPR"/>
    <property type="match status" value="7"/>
</dbReference>
<dbReference type="InterPro" id="IPR011990">
    <property type="entry name" value="TPR-like_helical_dom_sf"/>
</dbReference>
<comment type="similarity">
    <text evidence="1">Belongs to the PPR family. P subfamily.</text>
</comment>
<protein>
    <submittedName>
        <fullName evidence="5">Pentatricopeptide repeat-containing At5g41170, mitochondrial-like</fullName>
    </submittedName>
</protein>
<dbReference type="Gramene" id="OE9A106412T1">
    <property type="protein sequence ID" value="OE9A106412C1"/>
    <property type="gene ID" value="OE9A106412"/>
</dbReference>
<feature type="repeat" description="PPR" evidence="3">
    <location>
        <begin position="132"/>
        <end position="166"/>
    </location>
</feature>
<organism evidence="5 6">
    <name type="scientific">Olea europaea subsp. europaea</name>
    <dbReference type="NCBI Taxonomy" id="158383"/>
    <lineage>
        <taxon>Eukaryota</taxon>
        <taxon>Viridiplantae</taxon>
        <taxon>Streptophyta</taxon>
        <taxon>Embryophyta</taxon>
        <taxon>Tracheophyta</taxon>
        <taxon>Spermatophyta</taxon>
        <taxon>Magnoliopsida</taxon>
        <taxon>eudicotyledons</taxon>
        <taxon>Gunneridae</taxon>
        <taxon>Pentapetalae</taxon>
        <taxon>asterids</taxon>
        <taxon>lamiids</taxon>
        <taxon>Lamiales</taxon>
        <taxon>Oleaceae</taxon>
        <taxon>Oleeae</taxon>
        <taxon>Olea</taxon>
    </lineage>
</organism>
<reference evidence="5 6" key="1">
    <citation type="submission" date="2019-12" db="EMBL/GenBank/DDBJ databases">
        <authorList>
            <person name="Alioto T."/>
            <person name="Alioto T."/>
            <person name="Gomez Garrido J."/>
        </authorList>
    </citation>
    <scope>NUCLEOTIDE SEQUENCE [LARGE SCALE GENOMIC DNA]</scope>
</reference>
<feature type="repeat" description="PPR" evidence="3">
    <location>
        <begin position="27"/>
        <end position="61"/>
    </location>
</feature>
<comment type="caution">
    <text evidence="5">The sequence shown here is derived from an EMBL/GenBank/DDBJ whole genome shotgun (WGS) entry which is preliminary data.</text>
</comment>
<dbReference type="InterPro" id="IPR002885">
    <property type="entry name" value="PPR_rpt"/>
</dbReference>
<dbReference type="Pfam" id="PF13041">
    <property type="entry name" value="PPR_2"/>
    <property type="match status" value="2"/>
</dbReference>
<dbReference type="Pfam" id="PF17177">
    <property type="entry name" value="PPR_long"/>
    <property type="match status" value="1"/>
</dbReference>